<accession>A0A9Q9FF56</accession>
<keyword evidence="5" id="KW-1185">Reference proteome</keyword>
<dbReference type="AlphaFoldDB" id="A0A9Q9FF56"/>
<dbReference type="InterPro" id="IPR036812">
    <property type="entry name" value="NAD(P)_OxRdtase_dom_sf"/>
</dbReference>
<reference evidence="4 5" key="1">
    <citation type="submission" date="2021-03" db="EMBL/GenBank/DDBJ databases">
        <title>Comparative Genomics and Metabolomics in the genus Turicibacter.</title>
        <authorList>
            <person name="Maki J."/>
            <person name="Looft T."/>
        </authorList>
    </citation>
    <scope>NUCLEOTIDE SEQUENCE</scope>
    <source>
        <strain evidence="4">ISU324</strain>
        <strain evidence="3 5">MMM721</strain>
    </source>
</reference>
<proteinExistence type="predicted"/>
<organism evidence="4 6">
    <name type="scientific">Turicibacter bilis</name>
    <dbReference type="NCBI Taxonomy" id="2735723"/>
    <lineage>
        <taxon>Bacteria</taxon>
        <taxon>Bacillati</taxon>
        <taxon>Bacillota</taxon>
        <taxon>Erysipelotrichia</taxon>
        <taxon>Erysipelotrichales</taxon>
        <taxon>Turicibacteraceae</taxon>
        <taxon>Turicibacter</taxon>
    </lineage>
</organism>
<dbReference type="InterPro" id="IPR050523">
    <property type="entry name" value="AKR_Detox_Biosynth"/>
</dbReference>
<sequence length="312" mass="35775">MMQRIQIKDTELSLCPIGFGTANAGVAWDHEDAFKMLDLYVSLGGNVIDTARIYNDWVEGEIGRSERVIGDWIQYRGGHDDLVIITKGGHPALNTMHESRLSKENMRIDLEKSLKALRIDCIDIYFYHRDDLNRPVSELIETMEDFVREGKIKYYGCSNWTTARMKEAMAYCKEKGYRGFVANQALYNIASSQMKPYPDETMVTMDEEMLKFHQESNILAMPYFSLCSGFFTKLAAGVDVTTSPYYTEENIKLAEHLQVLTSKYKASLTQIIMGFFFVQDMPMCALAGASREDQLIDFMETLNKQFNSKDFQ</sequence>
<dbReference type="Proteomes" id="UP001058072">
    <property type="component" value="Chromosome"/>
</dbReference>
<dbReference type="SUPFAM" id="SSF51430">
    <property type="entry name" value="NAD(P)-linked oxidoreductase"/>
    <property type="match status" value="1"/>
</dbReference>
<dbReference type="CDD" id="cd19082">
    <property type="entry name" value="AKR_AKR10A1_2"/>
    <property type="match status" value="1"/>
</dbReference>
<dbReference type="PANTHER" id="PTHR43364">
    <property type="entry name" value="NADH-SPECIFIC METHYLGLYOXAL REDUCTASE-RELATED"/>
    <property type="match status" value="1"/>
</dbReference>
<dbReference type="EMBL" id="CP071249">
    <property type="protein sequence ID" value="UUF05415.1"/>
    <property type="molecule type" value="Genomic_DNA"/>
</dbReference>
<dbReference type="PANTHER" id="PTHR43364:SF4">
    <property type="entry name" value="NAD(P)-LINKED OXIDOREDUCTASE SUPERFAMILY PROTEIN"/>
    <property type="match status" value="1"/>
</dbReference>
<evidence type="ECO:0000259" key="2">
    <source>
        <dbReference type="Pfam" id="PF00248"/>
    </source>
</evidence>
<dbReference type="Proteomes" id="UP001058016">
    <property type="component" value="Chromosome"/>
</dbReference>
<feature type="domain" description="NADP-dependent oxidoreductase" evidence="2">
    <location>
        <begin position="16"/>
        <end position="311"/>
    </location>
</feature>
<gene>
    <name evidence="3" type="ORF">J0J69_10045</name>
    <name evidence="4" type="ORF">J0J70_03840</name>
</gene>
<evidence type="ECO:0000313" key="4">
    <source>
        <dbReference type="EMBL" id="UUF09133.1"/>
    </source>
</evidence>
<dbReference type="InterPro" id="IPR023210">
    <property type="entry name" value="NADP_OxRdtase_dom"/>
</dbReference>
<evidence type="ECO:0000256" key="1">
    <source>
        <dbReference type="ARBA" id="ARBA00023002"/>
    </source>
</evidence>
<dbReference type="Gene3D" id="3.20.20.100">
    <property type="entry name" value="NADP-dependent oxidoreductase domain"/>
    <property type="match status" value="1"/>
</dbReference>
<evidence type="ECO:0000313" key="3">
    <source>
        <dbReference type="EMBL" id="UUF05415.1"/>
    </source>
</evidence>
<evidence type="ECO:0000313" key="6">
    <source>
        <dbReference type="Proteomes" id="UP001058072"/>
    </source>
</evidence>
<dbReference type="GO" id="GO:0005829">
    <property type="term" value="C:cytosol"/>
    <property type="evidence" value="ECO:0007669"/>
    <property type="project" value="TreeGrafter"/>
</dbReference>
<keyword evidence="1" id="KW-0560">Oxidoreductase</keyword>
<evidence type="ECO:0000313" key="5">
    <source>
        <dbReference type="Proteomes" id="UP001058016"/>
    </source>
</evidence>
<dbReference type="GO" id="GO:0016491">
    <property type="term" value="F:oxidoreductase activity"/>
    <property type="evidence" value="ECO:0007669"/>
    <property type="project" value="UniProtKB-KW"/>
</dbReference>
<protein>
    <submittedName>
        <fullName evidence="4">Aldo/keto reductase</fullName>
    </submittedName>
</protein>
<dbReference type="EMBL" id="CP071250">
    <property type="protein sequence ID" value="UUF09133.1"/>
    <property type="molecule type" value="Genomic_DNA"/>
</dbReference>
<name>A0A9Q9FF56_9FIRM</name>
<dbReference type="Pfam" id="PF00248">
    <property type="entry name" value="Aldo_ket_red"/>
    <property type="match status" value="1"/>
</dbReference>